<name>A0A4R8W6V3_9MICO</name>
<dbReference type="AlphaFoldDB" id="A0A4R8W6V3"/>
<keyword evidence="3" id="KW-1185">Reference proteome</keyword>
<dbReference type="RefSeq" id="WP_134508830.1">
    <property type="nucleotide sequence ID" value="NZ_SOFM01000026.1"/>
</dbReference>
<organism evidence="2 3">
    <name type="scientific">Cryobacterium mannosilyticum</name>
    <dbReference type="NCBI Taxonomy" id="1259190"/>
    <lineage>
        <taxon>Bacteria</taxon>
        <taxon>Bacillati</taxon>
        <taxon>Actinomycetota</taxon>
        <taxon>Actinomycetes</taxon>
        <taxon>Micrococcales</taxon>
        <taxon>Microbacteriaceae</taxon>
        <taxon>Cryobacterium</taxon>
    </lineage>
</organism>
<dbReference type="EMBL" id="SOFM01000026">
    <property type="protein sequence ID" value="TFC03774.1"/>
    <property type="molecule type" value="Genomic_DNA"/>
</dbReference>
<reference evidence="2 3" key="1">
    <citation type="submission" date="2019-03" db="EMBL/GenBank/DDBJ databases">
        <title>Genomics of glacier-inhabiting Cryobacterium strains.</title>
        <authorList>
            <person name="Liu Q."/>
            <person name="Xin Y.-H."/>
        </authorList>
    </citation>
    <scope>NUCLEOTIDE SEQUENCE [LARGE SCALE GENOMIC DNA]</scope>
    <source>
        <strain evidence="2 3">RHLT2-21</strain>
    </source>
</reference>
<gene>
    <name evidence="2" type="ORF">E3O32_09285</name>
</gene>
<accession>A0A4R8W6V3</accession>
<comment type="caution">
    <text evidence="2">The sequence shown here is derived from an EMBL/GenBank/DDBJ whole genome shotgun (WGS) entry which is preliminary data.</text>
</comment>
<keyword evidence="1" id="KW-1133">Transmembrane helix</keyword>
<protein>
    <submittedName>
        <fullName evidence="2">Uncharacterized protein</fullName>
    </submittedName>
</protein>
<dbReference type="Proteomes" id="UP000297643">
    <property type="component" value="Unassembled WGS sequence"/>
</dbReference>
<sequence>MRFSGGLRTRAHALRPHGRILLQSGLSVLALIAPLSAVLFWLTIPTNSWQPVALGDLVVVALCLVAAIAFYRTVIWVDTAGISERGFLGRVSNFSKDEIGSVVLLDLYQSGAMDTHPQLFLTGTDGRLLIRMRGQFYSRGAMETVVDLLDAPVVRVPEPMTLQDLNRVRPELLYWFERRITTHAG</sequence>
<keyword evidence="1" id="KW-0812">Transmembrane</keyword>
<proteinExistence type="predicted"/>
<feature type="transmembrane region" description="Helical" evidence="1">
    <location>
        <begin position="48"/>
        <end position="71"/>
    </location>
</feature>
<evidence type="ECO:0000256" key="1">
    <source>
        <dbReference type="SAM" id="Phobius"/>
    </source>
</evidence>
<keyword evidence="1" id="KW-0472">Membrane</keyword>
<evidence type="ECO:0000313" key="3">
    <source>
        <dbReference type="Proteomes" id="UP000297643"/>
    </source>
</evidence>
<feature type="transmembrane region" description="Helical" evidence="1">
    <location>
        <begin position="20"/>
        <end position="42"/>
    </location>
</feature>
<evidence type="ECO:0000313" key="2">
    <source>
        <dbReference type="EMBL" id="TFC03774.1"/>
    </source>
</evidence>